<protein>
    <submittedName>
        <fullName evidence="1">Uncharacterized protein</fullName>
    </submittedName>
</protein>
<name>A0ACD0NMU8_9BASI</name>
<dbReference type="EMBL" id="KZ820540">
    <property type="protein sequence ID" value="PWN47114.1"/>
    <property type="molecule type" value="Genomic_DNA"/>
</dbReference>
<evidence type="ECO:0000313" key="1">
    <source>
        <dbReference type="EMBL" id="PWN47114.1"/>
    </source>
</evidence>
<sequence>MSRPPPPPNHSDHRPSRKRRHQQHISLFTPFYALLFLLLHLGYHLYLSASSSFHFLDRIVQQRRHLSISNCETYFALLNPKKSSATLHTSDGASGKSGYSQRTRVPHHLAVVLAPTPPSFLGLSLSLFFHHLFSHLILFVKSSNPFSRYSEGSPNEKSPSFSDWLAAYRLKRDAIRRESVVRDLCQIVRFSGISGVEEISAFDESGILKANLKLLGESLRLKGCTMSARSQDDPTPPSSSAHEAVRLLVRVYPESPFGPVHSLSPDCNRTGTGNARVQPSSIKLTLLSSNDGATLMAKVASRIAHSTIEDRLSLESVEQRTDQVLHGSNALDKAKMTRWRRAEREKAAEQVTVTRVDDCLREQGGISEPQLLIVRGGRPNVQALYNFPAWPTRLTEIYYSDEACSGCEMSPFDFHLALRHFSKSEQRYGR</sequence>
<accession>A0ACD0NMU8</accession>
<evidence type="ECO:0000313" key="2">
    <source>
        <dbReference type="Proteomes" id="UP000245626"/>
    </source>
</evidence>
<organism evidence="1 2">
    <name type="scientific">Violaceomyces palustris</name>
    <dbReference type="NCBI Taxonomy" id="1673888"/>
    <lineage>
        <taxon>Eukaryota</taxon>
        <taxon>Fungi</taxon>
        <taxon>Dikarya</taxon>
        <taxon>Basidiomycota</taxon>
        <taxon>Ustilaginomycotina</taxon>
        <taxon>Ustilaginomycetes</taxon>
        <taxon>Violaceomycetales</taxon>
        <taxon>Violaceomycetaceae</taxon>
        <taxon>Violaceomyces</taxon>
    </lineage>
</organism>
<keyword evidence="2" id="KW-1185">Reference proteome</keyword>
<dbReference type="Proteomes" id="UP000245626">
    <property type="component" value="Unassembled WGS sequence"/>
</dbReference>
<reference evidence="1 2" key="1">
    <citation type="journal article" date="2018" name="Mol. Biol. Evol.">
        <title>Broad Genomic Sampling Reveals a Smut Pathogenic Ancestry of the Fungal Clade Ustilaginomycotina.</title>
        <authorList>
            <person name="Kijpornyongpan T."/>
            <person name="Mondo S.J."/>
            <person name="Barry K."/>
            <person name="Sandor L."/>
            <person name="Lee J."/>
            <person name="Lipzen A."/>
            <person name="Pangilinan J."/>
            <person name="LaButti K."/>
            <person name="Hainaut M."/>
            <person name="Henrissat B."/>
            <person name="Grigoriev I.V."/>
            <person name="Spatafora J.W."/>
            <person name="Aime M.C."/>
        </authorList>
    </citation>
    <scope>NUCLEOTIDE SEQUENCE [LARGE SCALE GENOMIC DNA]</scope>
    <source>
        <strain evidence="1 2">SA 807</strain>
    </source>
</reference>
<proteinExistence type="predicted"/>
<gene>
    <name evidence="1" type="ORF">IE53DRAFT_390748</name>
</gene>